<evidence type="ECO:0000313" key="3">
    <source>
        <dbReference type="Proteomes" id="UP000676967"/>
    </source>
</evidence>
<gene>
    <name evidence="2" type="ORF">Aiant_81760</name>
</gene>
<protein>
    <submittedName>
        <fullName evidence="2">Uncharacterized protein</fullName>
    </submittedName>
</protein>
<evidence type="ECO:0000256" key="1">
    <source>
        <dbReference type="SAM" id="SignalP"/>
    </source>
</evidence>
<dbReference type="Proteomes" id="UP000676967">
    <property type="component" value="Chromosome"/>
</dbReference>
<proteinExistence type="predicted"/>
<evidence type="ECO:0000313" key="2">
    <source>
        <dbReference type="EMBL" id="BCJ47519.1"/>
    </source>
</evidence>
<keyword evidence="3" id="KW-1185">Reference proteome</keyword>
<organism evidence="2 3">
    <name type="scientific">Actinoplanes ianthinogenes</name>
    <dbReference type="NCBI Taxonomy" id="122358"/>
    <lineage>
        <taxon>Bacteria</taxon>
        <taxon>Bacillati</taxon>
        <taxon>Actinomycetota</taxon>
        <taxon>Actinomycetes</taxon>
        <taxon>Micromonosporales</taxon>
        <taxon>Micromonosporaceae</taxon>
        <taxon>Actinoplanes</taxon>
    </lineage>
</organism>
<sequence>MAYLIIVLLLGVPACATAGPPRTVSSEGAAVVSHLRRVGPESPDGEVVLRFGDRLEVTPPDLPGAWRVTEYPSGILRLDDPAAAASSHLFDAVAIGQGRIAMVPAGSAGSAAGTYTVRIRVMRDNVQLSRP</sequence>
<accession>A0ABM7M7C5</accession>
<feature type="chain" id="PRO_5047197842" evidence="1">
    <location>
        <begin position="19"/>
        <end position="131"/>
    </location>
</feature>
<keyword evidence="1" id="KW-0732">Signal</keyword>
<feature type="signal peptide" evidence="1">
    <location>
        <begin position="1"/>
        <end position="18"/>
    </location>
</feature>
<name>A0ABM7M7C5_9ACTN</name>
<dbReference type="EMBL" id="AP023356">
    <property type="protein sequence ID" value="BCJ47519.1"/>
    <property type="molecule type" value="Genomic_DNA"/>
</dbReference>
<reference evidence="2 3" key="1">
    <citation type="submission" date="2020-08" db="EMBL/GenBank/DDBJ databases">
        <title>Whole genome shotgun sequence of Actinoplanes ianthinogenes NBRC 13996.</title>
        <authorList>
            <person name="Komaki H."/>
            <person name="Tamura T."/>
        </authorList>
    </citation>
    <scope>NUCLEOTIDE SEQUENCE [LARGE SCALE GENOMIC DNA]</scope>
    <source>
        <strain evidence="2 3">NBRC 13996</strain>
    </source>
</reference>